<evidence type="ECO:0000313" key="2">
    <source>
        <dbReference type="Proteomes" id="UP000030445"/>
    </source>
</evidence>
<protein>
    <submittedName>
        <fullName evidence="1">Uncharacterized protein</fullName>
    </submittedName>
</protein>
<proteinExistence type="predicted"/>
<gene>
    <name evidence="1" type="ORF">EU96_1487</name>
</gene>
<accession>A0A0A2A5F6</accession>
<name>A0A0A2A5F6_PROMR</name>
<dbReference type="Proteomes" id="UP000030445">
    <property type="component" value="Unassembled WGS sequence"/>
</dbReference>
<organism evidence="1 2">
    <name type="scientific">Prochlorococcus marinus str. MIT 9302</name>
    <dbReference type="NCBI Taxonomy" id="74545"/>
    <lineage>
        <taxon>Bacteria</taxon>
        <taxon>Bacillati</taxon>
        <taxon>Cyanobacteriota</taxon>
        <taxon>Cyanophyceae</taxon>
        <taxon>Synechococcales</taxon>
        <taxon>Prochlorococcaceae</taxon>
        <taxon>Prochlorococcus</taxon>
    </lineage>
</organism>
<dbReference type="AlphaFoldDB" id="A0A0A2A5F6"/>
<sequence>MIEFKRSKKRRSRNTLFNPYKNGISSYDMAYLSSKKVLKTKTFYLQNDFQKDNLAA</sequence>
<reference evidence="2" key="1">
    <citation type="journal article" date="2014" name="Sci. Data">
        <title>Genomes of diverse isolates of the marine cyanobacterium Prochlorococcus.</title>
        <authorList>
            <person name="Biller S."/>
            <person name="Berube P."/>
            <person name="Thompson J."/>
            <person name="Kelly L."/>
            <person name="Roggensack S."/>
            <person name="Awad L."/>
            <person name="Roache-Johnson K."/>
            <person name="Ding H."/>
            <person name="Giovannoni S.J."/>
            <person name="Moore L.R."/>
            <person name="Chisholm S.W."/>
        </authorList>
    </citation>
    <scope>NUCLEOTIDE SEQUENCE [LARGE SCALE GENOMIC DNA]</scope>
    <source>
        <strain evidence="2">MIT 9302</strain>
    </source>
</reference>
<dbReference type="EMBL" id="JNAM01000011">
    <property type="protein sequence ID" value="KGF96850.1"/>
    <property type="molecule type" value="Genomic_DNA"/>
</dbReference>
<dbReference type="STRING" id="74545.EU96_1487"/>
<dbReference type="RefSeq" id="WP_193741348.1">
    <property type="nucleotide sequence ID" value="NZ_CP138951.1"/>
</dbReference>
<evidence type="ECO:0000313" key="1">
    <source>
        <dbReference type="EMBL" id="KGF96850.1"/>
    </source>
</evidence>
<comment type="caution">
    <text evidence="1">The sequence shown here is derived from an EMBL/GenBank/DDBJ whole genome shotgun (WGS) entry which is preliminary data.</text>
</comment>